<evidence type="ECO:0008006" key="5">
    <source>
        <dbReference type="Google" id="ProtNLM"/>
    </source>
</evidence>
<comment type="caution">
    <text evidence="3">The sequence shown here is derived from an EMBL/GenBank/DDBJ whole genome shotgun (WGS) entry which is preliminary data.</text>
</comment>
<feature type="signal peptide" evidence="2">
    <location>
        <begin position="1"/>
        <end position="24"/>
    </location>
</feature>
<protein>
    <recommendedName>
        <fullName evidence="5">Pentapeptide repeat protein</fullName>
    </recommendedName>
</protein>
<gene>
    <name evidence="3" type="ORF">CLV43_104702</name>
</gene>
<evidence type="ECO:0000313" key="4">
    <source>
        <dbReference type="Proteomes" id="UP000239494"/>
    </source>
</evidence>
<accession>A0A2T0TB51</accession>
<evidence type="ECO:0000313" key="3">
    <source>
        <dbReference type="EMBL" id="PRY42865.1"/>
    </source>
</evidence>
<keyword evidence="2" id="KW-0732">Signal</keyword>
<feature type="compositionally biased region" description="Gly residues" evidence="1">
    <location>
        <begin position="60"/>
        <end position="102"/>
    </location>
</feature>
<feature type="region of interest" description="Disordered" evidence="1">
    <location>
        <begin position="47"/>
        <end position="115"/>
    </location>
</feature>
<feature type="chain" id="PRO_5015772369" description="Pentapeptide repeat protein" evidence="2">
    <location>
        <begin position="25"/>
        <end position="115"/>
    </location>
</feature>
<dbReference type="AlphaFoldDB" id="A0A2T0TB51"/>
<evidence type="ECO:0000256" key="2">
    <source>
        <dbReference type="SAM" id="SignalP"/>
    </source>
</evidence>
<reference evidence="3 4" key="1">
    <citation type="submission" date="2018-03" db="EMBL/GenBank/DDBJ databases">
        <title>Genomic Encyclopedia of Archaeal and Bacterial Type Strains, Phase II (KMG-II): from individual species to whole genera.</title>
        <authorList>
            <person name="Goeker M."/>
        </authorList>
    </citation>
    <scope>NUCLEOTIDE SEQUENCE [LARGE SCALE GENOMIC DNA]</scope>
    <source>
        <strain evidence="3 4">DSM 44720</strain>
    </source>
</reference>
<dbReference type="EMBL" id="PVTF01000004">
    <property type="protein sequence ID" value="PRY42865.1"/>
    <property type="molecule type" value="Genomic_DNA"/>
</dbReference>
<keyword evidence="4" id="KW-1185">Reference proteome</keyword>
<name>A0A2T0TB51_9PSEU</name>
<sequence length="115" mass="10996">MIKKAIIVAGAVAGLCLMGSPAFASTGDTAAKRDVLDTSLVGPVTVNALSNNPRTHGDGNISGSGNVGGNGNNIGNNNNGGNGNSNGGAGNNLGAGNAGGNGNNDPAWPWQGLVG</sequence>
<dbReference type="RefSeq" id="WP_106188212.1">
    <property type="nucleotide sequence ID" value="NZ_PVTF01000004.1"/>
</dbReference>
<evidence type="ECO:0000256" key="1">
    <source>
        <dbReference type="SAM" id="MobiDB-lite"/>
    </source>
</evidence>
<dbReference type="OrthoDB" id="3700584at2"/>
<organism evidence="3 4">
    <name type="scientific">Umezawaea tangerina</name>
    <dbReference type="NCBI Taxonomy" id="84725"/>
    <lineage>
        <taxon>Bacteria</taxon>
        <taxon>Bacillati</taxon>
        <taxon>Actinomycetota</taxon>
        <taxon>Actinomycetes</taxon>
        <taxon>Pseudonocardiales</taxon>
        <taxon>Pseudonocardiaceae</taxon>
        <taxon>Umezawaea</taxon>
    </lineage>
</organism>
<proteinExistence type="predicted"/>
<dbReference type="Proteomes" id="UP000239494">
    <property type="component" value="Unassembled WGS sequence"/>
</dbReference>